<reference evidence="5" key="1">
    <citation type="submission" date="2022-11" db="UniProtKB">
        <authorList>
            <consortium name="WormBaseParasite"/>
        </authorList>
    </citation>
    <scope>IDENTIFICATION</scope>
</reference>
<keyword evidence="2" id="KW-0812">Transmembrane</keyword>
<feature type="transmembrane region" description="Helical" evidence="2">
    <location>
        <begin position="257"/>
        <end position="279"/>
    </location>
</feature>
<proteinExistence type="predicted"/>
<dbReference type="WBParaSite" id="sdigi.contig188.g5857.t1">
    <property type="protein sequence ID" value="sdigi.contig188.g5857.t1"/>
    <property type="gene ID" value="sdigi.contig188.g5857"/>
</dbReference>
<feature type="transmembrane region" description="Helical" evidence="2">
    <location>
        <begin position="285"/>
        <end position="308"/>
    </location>
</feature>
<dbReference type="PANTHER" id="PTHR45757">
    <property type="entry name" value="PROTEIN CBG23364-RELATED"/>
    <property type="match status" value="1"/>
</dbReference>
<evidence type="ECO:0000313" key="5">
    <source>
        <dbReference type="WBParaSite" id="sdigi.contig188.g5857.t1"/>
    </source>
</evidence>
<accession>A0A915PPM7</accession>
<dbReference type="PANTHER" id="PTHR45757:SF17">
    <property type="entry name" value="MAJOR FACILITATOR SUPERFAMILY (MFS) PROFILE DOMAIN-CONTAINING PROTEIN"/>
    <property type="match status" value="1"/>
</dbReference>
<dbReference type="GO" id="GO:0016020">
    <property type="term" value="C:membrane"/>
    <property type="evidence" value="ECO:0007669"/>
    <property type="project" value="UniProtKB-SubCell"/>
</dbReference>
<dbReference type="Proteomes" id="UP000887581">
    <property type="component" value="Unplaced"/>
</dbReference>
<evidence type="ECO:0000256" key="2">
    <source>
        <dbReference type="SAM" id="Phobius"/>
    </source>
</evidence>
<dbReference type="InterPro" id="IPR011701">
    <property type="entry name" value="MFS"/>
</dbReference>
<evidence type="ECO:0000256" key="1">
    <source>
        <dbReference type="ARBA" id="ARBA00004141"/>
    </source>
</evidence>
<feature type="transmembrane region" description="Helical" evidence="2">
    <location>
        <begin position="388"/>
        <end position="412"/>
    </location>
</feature>
<dbReference type="Gene3D" id="1.20.1250.20">
    <property type="entry name" value="MFS general substrate transporter like domains"/>
    <property type="match status" value="2"/>
</dbReference>
<feature type="transmembrane region" description="Helical" evidence="2">
    <location>
        <begin position="76"/>
        <end position="95"/>
    </location>
</feature>
<dbReference type="InterPro" id="IPR036259">
    <property type="entry name" value="MFS_trans_sf"/>
</dbReference>
<feature type="transmembrane region" description="Helical" evidence="2">
    <location>
        <begin position="102"/>
        <end position="131"/>
    </location>
</feature>
<name>A0A915PPM7_9BILA</name>
<feature type="domain" description="Major facilitator superfamily (MFS) profile" evidence="3">
    <location>
        <begin position="17"/>
        <end position="448"/>
    </location>
</feature>
<feature type="transmembrane region" description="Helical" evidence="2">
    <location>
        <begin position="355"/>
        <end position="376"/>
    </location>
</feature>
<feature type="transmembrane region" description="Helical" evidence="2">
    <location>
        <begin position="162"/>
        <end position="182"/>
    </location>
</feature>
<dbReference type="InterPro" id="IPR020846">
    <property type="entry name" value="MFS_dom"/>
</dbReference>
<keyword evidence="4" id="KW-1185">Reference proteome</keyword>
<protein>
    <submittedName>
        <fullName evidence="5">Major facilitator superfamily (MFS) profile domain-containing protein</fullName>
    </submittedName>
</protein>
<keyword evidence="2" id="KW-1133">Transmembrane helix</keyword>
<comment type="subcellular location">
    <subcellularLocation>
        <location evidence="1">Membrane</location>
        <topology evidence="1">Multi-pass membrane protein</topology>
    </subcellularLocation>
</comment>
<dbReference type="Pfam" id="PF07690">
    <property type="entry name" value="MFS_1"/>
    <property type="match status" value="1"/>
</dbReference>
<keyword evidence="2" id="KW-0472">Membrane</keyword>
<dbReference type="PROSITE" id="PS50850">
    <property type="entry name" value="MFS"/>
    <property type="match status" value="1"/>
</dbReference>
<feature type="transmembrane region" description="Helical" evidence="2">
    <location>
        <begin position="137"/>
        <end position="155"/>
    </location>
</feature>
<dbReference type="AlphaFoldDB" id="A0A915PPM7"/>
<organism evidence="4 5">
    <name type="scientific">Setaria digitata</name>
    <dbReference type="NCBI Taxonomy" id="48799"/>
    <lineage>
        <taxon>Eukaryota</taxon>
        <taxon>Metazoa</taxon>
        <taxon>Ecdysozoa</taxon>
        <taxon>Nematoda</taxon>
        <taxon>Chromadorea</taxon>
        <taxon>Rhabditida</taxon>
        <taxon>Spirurina</taxon>
        <taxon>Spiruromorpha</taxon>
        <taxon>Filarioidea</taxon>
        <taxon>Setariidae</taxon>
        <taxon>Setaria</taxon>
    </lineage>
</organism>
<feature type="transmembrane region" description="Helical" evidence="2">
    <location>
        <begin position="16"/>
        <end position="41"/>
    </location>
</feature>
<feature type="transmembrane region" description="Helical" evidence="2">
    <location>
        <begin position="329"/>
        <end position="349"/>
    </location>
</feature>
<evidence type="ECO:0000313" key="4">
    <source>
        <dbReference type="Proteomes" id="UP000887581"/>
    </source>
</evidence>
<sequence>MGTKHEGSLFEHRTRYIILLLGWICLTSIFSNTIALNFTFICMTKPASKNQTQNDIAALQHHAGQLNYEQGEKSSLLWALGFGTFIGVWPFNYLYLQYGARYVFFGAGFLSAFSTLIIPLAAYMGLGWFIIARVLQGVAYGADFAAIGSITVRWASLKQSGVFIAVLTSFNSLSTLLTNPISGLLCESSFGWPSVYYVHGAFGIIIFTVWVVFYRDHPEAHQSVSGIELEKIRRDKSEAYNSDDKHVPYLDILKNPVILIIWLNAFVEIVSALFLLSYGPTYIKYVLNISVEGTGFLVALQGLSFLPFRIAAGFMSDQIKCMNEYQKMIFFNTLSLFGAGVFYCLLGFIPTDNTSLSVFAIAVTHAVMAFNVGGFYKCGTFVARQHSHFVISNIQFIKCIALFVSPLMVAIFVTDDSAQEQWRIIFIILAISLAVANFAFCLVATDQPAKFTALQATKKQNLATVSVSQ</sequence>
<feature type="transmembrane region" description="Helical" evidence="2">
    <location>
        <begin position="424"/>
        <end position="445"/>
    </location>
</feature>
<feature type="transmembrane region" description="Helical" evidence="2">
    <location>
        <begin position="194"/>
        <end position="213"/>
    </location>
</feature>
<dbReference type="SUPFAM" id="SSF103473">
    <property type="entry name" value="MFS general substrate transporter"/>
    <property type="match status" value="1"/>
</dbReference>
<dbReference type="GO" id="GO:0022857">
    <property type="term" value="F:transmembrane transporter activity"/>
    <property type="evidence" value="ECO:0007669"/>
    <property type="project" value="InterPro"/>
</dbReference>
<evidence type="ECO:0000259" key="3">
    <source>
        <dbReference type="PROSITE" id="PS50850"/>
    </source>
</evidence>